<dbReference type="InterPro" id="IPR001128">
    <property type="entry name" value="Cyt_P450"/>
</dbReference>
<evidence type="ECO:0000256" key="3">
    <source>
        <dbReference type="ARBA" id="ARBA00023004"/>
    </source>
</evidence>
<keyword evidence="4" id="KW-0349">Heme</keyword>
<accession>A0ABR0NKV0</accession>
<keyword evidence="3 4" id="KW-0408">Iron</keyword>
<gene>
    <name evidence="6" type="ORF">PVK06_036929</name>
</gene>
<evidence type="ECO:0000256" key="2">
    <source>
        <dbReference type="ARBA" id="ARBA00022723"/>
    </source>
</evidence>
<evidence type="ECO:0000313" key="6">
    <source>
        <dbReference type="EMBL" id="KAK5795657.1"/>
    </source>
</evidence>
<keyword evidence="5" id="KW-1133">Transmembrane helix</keyword>
<comment type="similarity">
    <text evidence="1 4">Belongs to the cytochrome P450 family.</text>
</comment>
<keyword evidence="5" id="KW-0812">Transmembrane</keyword>
<reference evidence="6 7" key="1">
    <citation type="submission" date="2023-03" db="EMBL/GenBank/DDBJ databases">
        <title>WGS of Gossypium arboreum.</title>
        <authorList>
            <person name="Yu D."/>
        </authorList>
    </citation>
    <scope>NUCLEOTIDE SEQUENCE [LARGE SCALE GENOMIC DNA]</scope>
    <source>
        <tissue evidence="6">Leaf</tissue>
    </source>
</reference>
<evidence type="ECO:0000313" key="7">
    <source>
        <dbReference type="Proteomes" id="UP001358586"/>
    </source>
</evidence>
<dbReference type="Proteomes" id="UP001358586">
    <property type="component" value="Chromosome 10"/>
</dbReference>
<dbReference type="InterPro" id="IPR017972">
    <property type="entry name" value="Cyt_P450_CS"/>
</dbReference>
<evidence type="ECO:0000256" key="4">
    <source>
        <dbReference type="RuleBase" id="RU000461"/>
    </source>
</evidence>
<keyword evidence="4" id="KW-0560">Oxidoreductase</keyword>
<organism evidence="6 7">
    <name type="scientific">Gossypium arboreum</name>
    <name type="common">Tree cotton</name>
    <name type="synonym">Gossypium nanking</name>
    <dbReference type="NCBI Taxonomy" id="29729"/>
    <lineage>
        <taxon>Eukaryota</taxon>
        <taxon>Viridiplantae</taxon>
        <taxon>Streptophyta</taxon>
        <taxon>Embryophyta</taxon>
        <taxon>Tracheophyta</taxon>
        <taxon>Spermatophyta</taxon>
        <taxon>Magnoliopsida</taxon>
        <taxon>eudicotyledons</taxon>
        <taxon>Gunneridae</taxon>
        <taxon>Pentapetalae</taxon>
        <taxon>rosids</taxon>
        <taxon>malvids</taxon>
        <taxon>Malvales</taxon>
        <taxon>Malvaceae</taxon>
        <taxon>Malvoideae</taxon>
        <taxon>Gossypium</taxon>
    </lineage>
</organism>
<evidence type="ECO:0000256" key="5">
    <source>
        <dbReference type="SAM" id="Phobius"/>
    </source>
</evidence>
<dbReference type="PROSITE" id="PS00086">
    <property type="entry name" value="CYTOCHROME_P450"/>
    <property type="match status" value="1"/>
</dbReference>
<dbReference type="InterPro" id="IPR036396">
    <property type="entry name" value="Cyt_P450_sf"/>
</dbReference>
<dbReference type="InterPro" id="IPR002401">
    <property type="entry name" value="Cyt_P450_E_grp-I"/>
</dbReference>
<dbReference type="SUPFAM" id="SSF48264">
    <property type="entry name" value="Cytochrome P450"/>
    <property type="match status" value="1"/>
</dbReference>
<dbReference type="PRINTS" id="PR00385">
    <property type="entry name" value="P450"/>
</dbReference>
<dbReference type="PANTHER" id="PTHR47955:SF11">
    <property type="entry name" value="4-HYDROXYPHENYLACETALDEHYDE OXIME MONOOXYGENASE"/>
    <property type="match status" value="1"/>
</dbReference>
<proteinExistence type="inferred from homology"/>
<feature type="transmembrane region" description="Helical" evidence="5">
    <location>
        <begin position="6"/>
        <end position="26"/>
    </location>
</feature>
<keyword evidence="5" id="KW-0472">Membrane</keyword>
<dbReference type="PRINTS" id="PR00463">
    <property type="entry name" value="EP450I"/>
</dbReference>
<keyword evidence="2 4" id="KW-0479">Metal-binding</keyword>
<keyword evidence="4" id="KW-0503">Monooxygenase</keyword>
<keyword evidence="7" id="KW-1185">Reference proteome</keyword>
<dbReference type="PANTHER" id="PTHR47955">
    <property type="entry name" value="CYTOCHROME P450 FAMILY 71 PROTEIN"/>
    <property type="match status" value="1"/>
</dbReference>
<protein>
    <recommendedName>
        <fullName evidence="8">Cytochrome P450 71A1-like</fullName>
    </recommendedName>
</protein>
<dbReference type="Pfam" id="PF00067">
    <property type="entry name" value="p450"/>
    <property type="match status" value="1"/>
</dbReference>
<evidence type="ECO:0000256" key="1">
    <source>
        <dbReference type="ARBA" id="ARBA00010617"/>
    </source>
</evidence>
<comment type="caution">
    <text evidence="6">The sequence shown here is derived from an EMBL/GenBank/DDBJ whole genome shotgun (WGS) entry which is preliminary data.</text>
</comment>
<dbReference type="Gene3D" id="1.10.630.10">
    <property type="entry name" value="Cytochrome P450"/>
    <property type="match status" value="1"/>
</dbReference>
<evidence type="ECO:0008006" key="8">
    <source>
        <dbReference type="Google" id="ProtNLM"/>
    </source>
</evidence>
<name>A0ABR0NKV0_GOSAR</name>
<dbReference type="CDD" id="cd11072">
    <property type="entry name" value="CYP71-like"/>
    <property type="match status" value="1"/>
</dbReference>
<dbReference type="EMBL" id="JARKNE010000010">
    <property type="protein sequence ID" value="KAK5795657.1"/>
    <property type="molecule type" value="Genomic_DNA"/>
</dbReference>
<sequence length="612" mass="69292">MDHFTPQTIFISILLLLSILYFITFLRRWLKSQSLTPPSPPSLPIIGHLHLLTDMPHHTFTKLAQKLGPVIYLQLGQVPTVIVSSPRLAGLILKTHDHVFSNRPQLVSAQYLSFNCSDVTFSPYGPYWRQARKICVTELLSSKRVNSFQLIRDEEVSRLLTTLSAHPGSEVNVSELFLSLANDILCRVAFGRRFTESVGSSNHLAAVLRETQELFAGMSVGDFFPEWEWVHSVSGYKRRLMKNLNELRRVCDEVIKEHLQRGETGIKEDFVDVLLRVQKQDNLEVPITDDNLKALVLDMFVAGTDTSAATLEWTMTELVKHPEIMKQAQEEVRAVARRTGKVIDETHLQHLHFTKSIIKEAMRLHPTVPLLVPRESMDECIIDGYKIPPKTRLLINTYAIGRDPNSWDNPLQFNPNRFQDSNIDLKDQDFRFLPFGGGRRGCPGYGFGLATVEIALARLLFHFDWELPYGIHTDDVDVDEIFGLASRKRTPLILVPTVNEGLTKTIPGGISMSSQPRFSHGSTEPMENMSICSPPIPHPLPTLRQIVVKHCRILALRGQPIADCNGESHYKAWQSFNKTYCSLHCRCFSCDTVIPLVLSCALLQLEESSHCK</sequence>